<dbReference type="PROSITE" id="PS51904">
    <property type="entry name" value="GLYCOSYL_HYDROL_F25_2"/>
    <property type="match status" value="1"/>
</dbReference>
<evidence type="ECO:0000256" key="2">
    <source>
        <dbReference type="ARBA" id="ARBA00022801"/>
    </source>
</evidence>
<dbReference type="EMBL" id="SJPQ01000003">
    <property type="protein sequence ID" value="TWT87196.1"/>
    <property type="molecule type" value="Genomic_DNA"/>
</dbReference>
<dbReference type="OrthoDB" id="287365at2"/>
<dbReference type="SUPFAM" id="SSF51445">
    <property type="entry name" value="(Trans)glycosidases"/>
    <property type="match status" value="1"/>
</dbReference>
<dbReference type="InterPro" id="IPR036439">
    <property type="entry name" value="Dockerin_dom_sf"/>
</dbReference>
<dbReference type="Proteomes" id="UP000315440">
    <property type="component" value="Unassembled WGS sequence"/>
</dbReference>
<dbReference type="AlphaFoldDB" id="A0A5C5ZIW9"/>
<dbReference type="InterPro" id="IPR017853">
    <property type="entry name" value="GH"/>
</dbReference>
<dbReference type="GO" id="GO:0000272">
    <property type="term" value="P:polysaccharide catabolic process"/>
    <property type="evidence" value="ECO:0007669"/>
    <property type="project" value="InterPro"/>
</dbReference>
<name>A0A5C5ZIW9_9BACT</name>
<dbReference type="GO" id="GO:0016998">
    <property type="term" value="P:cell wall macromolecule catabolic process"/>
    <property type="evidence" value="ECO:0007669"/>
    <property type="project" value="InterPro"/>
</dbReference>
<reference evidence="4 5" key="1">
    <citation type="submission" date="2019-02" db="EMBL/GenBank/DDBJ databases">
        <title>Deep-cultivation of Planctomycetes and their phenomic and genomic characterization uncovers novel biology.</title>
        <authorList>
            <person name="Wiegand S."/>
            <person name="Jogler M."/>
            <person name="Boedeker C."/>
            <person name="Pinto D."/>
            <person name="Vollmers J."/>
            <person name="Rivas-Marin E."/>
            <person name="Kohn T."/>
            <person name="Peeters S.H."/>
            <person name="Heuer A."/>
            <person name="Rast P."/>
            <person name="Oberbeckmann S."/>
            <person name="Bunk B."/>
            <person name="Jeske O."/>
            <person name="Meyerdierks A."/>
            <person name="Storesund J.E."/>
            <person name="Kallscheuer N."/>
            <person name="Luecker S."/>
            <person name="Lage O.M."/>
            <person name="Pohl T."/>
            <person name="Merkel B.J."/>
            <person name="Hornburger P."/>
            <person name="Mueller R.-W."/>
            <person name="Bruemmer F."/>
            <person name="Labrenz M."/>
            <person name="Spormann A.M."/>
            <person name="Op Den Camp H."/>
            <person name="Overmann J."/>
            <person name="Amann R."/>
            <person name="Jetten M.S.M."/>
            <person name="Mascher T."/>
            <person name="Medema M.H."/>
            <person name="Devos D.P."/>
            <person name="Kaster A.-K."/>
            <person name="Ovreas L."/>
            <person name="Rohde M."/>
            <person name="Galperin M.Y."/>
            <person name="Jogler C."/>
        </authorList>
    </citation>
    <scope>NUCLEOTIDE SEQUENCE [LARGE SCALE GENOMIC DNA]</scope>
    <source>
        <strain evidence="4 5">Mal64</strain>
    </source>
</reference>
<evidence type="ECO:0000256" key="3">
    <source>
        <dbReference type="ARBA" id="ARBA00023295"/>
    </source>
</evidence>
<dbReference type="Gene3D" id="3.20.20.80">
    <property type="entry name" value="Glycosidases"/>
    <property type="match status" value="1"/>
</dbReference>
<dbReference type="CDD" id="cd00599">
    <property type="entry name" value="GH25_muramidase"/>
    <property type="match status" value="1"/>
</dbReference>
<dbReference type="RefSeq" id="WP_146401122.1">
    <property type="nucleotide sequence ID" value="NZ_SJPQ01000003.1"/>
</dbReference>
<dbReference type="PANTHER" id="PTHR34135:SF2">
    <property type="entry name" value="LYSOZYME"/>
    <property type="match status" value="1"/>
</dbReference>
<dbReference type="PROSITE" id="PS00018">
    <property type="entry name" value="EF_HAND_1"/>
    <property type="match status" value="1"/>
</dbReference>
<dbReference type="GO" id="GO:0003796">
    <property type="term" value="F:lysozyme activity"/>
    <property type="evidence" value="ECO:0007669"/>
    <property type="project" value="UniProtKB-EC"/>
</dbReference>
<gene>
    <name evidence="4" type="primary">acm</name>
    <name evidence="4" type="ORF">Mal64_27340</name>
</gene>
<dbReference type="PANTHER" id="PTHR34135">
    <property type="entry name" value="LYSOZYME"/>
    <property type="match status" value="1"/>
</dbReference>
<dbReference type="Gene3D" id="1.10.1330.10">
    <property type="entry name" value="Dockerin domain"/>
    <property type="match status" value="1"/>
</dbReference>
<dbReference type="InterPro" id="IPR018077">
    <property type="entry name" value="Glyco_hydro_fam25_subgr"/>
</dbReference>
<dbReference type="GO" id="GO:0009253">
    <property type="term" value="P:peptidoglycan catabolic process"/>
    <property type="evidence" value="ECO:0007669"/>
    <property type="project" value="InterPro"/>
</dbReference>
<comment type="similarity">
    <text evidence="1">Belongs to the glycosyl hydrolase 25 family.</text>
</comment>
<dbReference type="SUPFAM" id="SSF63446">
    <property type="entry name" value="Type I dockerin domain"/>
    <property type="match status" value="1"/>
</dbReference>
<dbReference type="InterPro" id="IPR002053">
    <property type="entry name" value="Glyco_hydro_25"/>
</dbReference>
<keyword evidence="5" id="KW-1185">Reference proteome</keyword>
<evidence type="ECO:0000256" key="1">
    <source>
        <dbReference type="ARBA" id="ARBA00010646"/>
    </source>
</evidence>
<dbReference type="Pfam" id="PF01183">
    <property type="entry name" value="Glyco_hydro_25"/>
    <property type="match status" value="1"/>
</dbReference>
<evidence type="ECO:0000313" key="4">
    <source>
        <dbReference type="EMBL" id="TWT87196.1"/>
    </source>
</evidence>
<dbReference type="InterPro" id="IPR018247">
    <property type="entry name" value="EF_Hand_1_Ca_BS"/>
</dbReference>
<comment type="caution">
    <text evidence="4">The sequence shown here is derived from an EMBL/GenBank/DDBJ whole genome shotgun (WGS) entry which is preliminary data.</text>
</comment>
<keyword evidence="2 4" id="KW-0378">Hydrolase</keyword>
<evidence type="ECO:0000313" key="5">
    <source>
        <dbReference type="Proteomes" id="UP000315440"/>
    </source>
</evidence>
<proteinExistence type="inferred from homology"/>
<sequence length="354" mass="38602">MTTADSPSTSRTRSHLGAALYLLTATLGLLAATLATSRADAQYLNGIDVSHWQGAINWTSVKNAGTDFAFIKATNGTNQVDSRFAQNFNNAREAGVLAGPYHYGYPNTFTSDPLDAANEANDFVDAIEPFYTNHPGSYLTPVLDLEEHVNIGTTAQNKAFITEWVRDFSQVVETRLGVKPIIYTGQSFAQNYLANDIAEHPLWFARWGSQPTSTQMGIWDTWDFWQYTATGSVAGVSGNVDRDYFNGTMQDLEQYVMGVVSLAGDYNDDGMVDAADFTVWRDTRGARRGGAADGNGDGRIDELDYDIWVANFGKSNLSSAQTASVPEPNSLMLAAGACFGRRRLRGRLRGGLGH</sequence>
<protein>
    <submittedName>
        <fullName evidence="4">Lysozyme M1</fullName>
        <ecNumber evidence="4">3.2.1.17</ecNumber>
    </submittedName>
</protein>
<keyword evidence="3 4" id="KW-0326">Glycosidase</keyword>
<accession>A0A5C5ZIW9</accession>
<dbReference type="EC" id="3.2.1.17" evidence="4"/>
<organism evidence="4 5">
    <name type="scientific">Pseudobythopirellula maris</name>
    <dbReference type="NCBI Taxonomy" id="2527991"/>
    <lineage>
        <taxon>Bacteria</taxon>
        <taxon>Pseudomonadati</taxon>
        <taxon>Planctomycetota</taxon>
        <taxon>Planctomycetia</taxon>
        <taxon>Pirellulales</taxon>
        <taxon>Lacipirellulaceae</taxon>
        <taxon>Pseudobythopirellula</taxon>
    </lineage>
</organism>
<dbReference type="SMART" id="SM00641">
    <property type="entry name" value="Glyco_25"/>
    <property type="match status" value="1"/>
</dbReference>